<name>A0A816E1L4_9BILA</name>
<evidence type="ECO:0000313" key="2">
    <source>
        <dbReference type="EMBL" id="CAF4560690.1"/>
    </source>
</evidence>
<comment type="caution">
    <text evidence="1">The sequence shown here is derived from an EMBL/GenBank/DDBJ whole genome shotgun (WGS) entry which is preliminary data.</text>
</comment>
<gene>
    <name evidence="1" type="ORF">GPM918_LOCUS45114</name>
    <name evidence="2" type="ORF">SRO942_LOCUS47366</name>
</gene>
<keyword evidence="3" id="KW-1185">Reference proteome</keyword>
<dbReference type="EMBL" id="CAJOBC010117910">
    <property type="protein sequence ID" value="CAF4560690.1"/>
    <property type="molecule type" value="Genomic_DNA"/>
</dbReference>
<evidence type="ECO:0000313" key="3">
    <source>
        <dbReference type="Proteomes" id="UP000663829"/>
    </source>
</evidence>
<dbReference type="OrthoDB" id="5982080at2759"/>
<dbReference type="EMBL" id="CAJNOQ010048539">
    <property type="protein sequence ID" value="CAF1644016.1"/>
    <property type="molecule type" value="Genomic_DNA"/>
</dbReference>
<dbReference type="Proteomes" id="UP000663829">
    <property type="component" value="Unassembled WGS sequence"/>
</dbReference>
<protein>
    <submittedName>
        <fullName evidence="1">Uncharacterized protein</fullName>
    </submittedName>
</protein>
<dbReference type="Proteomes" id="UP000681722">
    <property type="component" value="Unassembled WGS sequence"/>
</dbReference>
<sequence length="210" mass="25227">IRFKLEENHIKVSSSVNGSQHEKFTKNLPLDVIAQDKNKAQKWGYLVSDFFDILQLTKRTNRRKFYNENLRKLADRWGKQISDMFGYDAITPYIHILASHIAEFYQKYDDLNKYSLQGVEKMNDVLTIDYFRSTNKKGKYLKQIIRKRLIQILLTVKKFDFRSILYQLENAELQVKSNDDSIASDDEDEVITYFKKNWYRMEEEYEFEDL</sequence>
<dbReference type="AlphaFoldDB" id="A0A816E1L4"/>
<evidence type="ECO:0000313" key="1">
    <source>
        <dbReference type="EMBL" id="CAF1644016.1"/>
    </source>
</evidence>
<organism evidence="1 3">
    <name type="scientific">Didymodactylos carnosus</name>
    <dbReference type="NCBI Taxonomy" id="1234261"/>
    <lineage>
        <taxon>Eukaryota</taxon>
        <taxon>Metazoa</taxon>
        <taxon>Spiralia</taxon>
        <taxon>Gnathifera</taxon>
        <taxon>Rotifera</taxon>
        <taxon>Eurotatoria</taxon>
        <taxon>Bdelloidea</taxon>
        <taxon>Philodinida</taxon>
        <taxon>Philodinidae</taxon>
        <taxon>Didymodactylos</taxon>
    </lineage>
</organism>
<accession>A0A816E1L4</accession>
<reference evidence="1" key="1">
    <citation type="submission" date="2021-02" db="EMBL/GenBank/DDBJ databases">
        <authorList>
            <person name="Nowell W R."/>
        </authorList>
    </citation>
    <scope>NUCLEOTIDE SEQUENCE</scope>
</reference>
<feature type="non-terminal residue" evidence="1">
    <location>
        <position position="1"/>
    </location>
</feature>
<proteinExistence type="predicted"/>